<dbReference type="Gene3D" id="1.10.10.10">
    <property type="entry name" value="Winged helix-like DNA-binding domain superfamily/Winged helix DNA-binding domain"/>
    <property type="match status" value="1"/>
</dbReference>
<dbReference type="Pfam" id="PF04542">
    <property type="entry name" value="Sigma70_r2"/>
    <property type="match status" value="1"/>
</dbReference>
<evidence type="ECO:0000256" key="3">
    <source>
        <dbReference type="ARBA" id="ARBA00023082"/>
    </source>
</evidence>
<dbReference type="InterPro" id="IPR013249">
    <property type="entry name" value="RNA_pol_sigma70_r4_t2"/>
</dbReference>
<evidence type="ECO:0000256" key="2">
    <source>
        <dbReference type="ARBA" id="ARBA00023015"/>
    </source>
</evidence>
<keyword evidence="2" id="KW-0805">Transcription regulation</keyword>
<dbReference type="GO" id="GO:0003677">
    <property type="term" value="F:DNA binding"/>
    <property type="evidence" value="ECO:0007669"/>
    <property type="project" value="InterPro"/>
</dbReference>
<feature type="domain" description="RNA polymerase sigma-70 region 2" evidence="5">
    <location>
        <begin position="23"/>
        <end position="93"/>
    </location>
</feature>
<comment type="caution">
    <text evidence="7">The sequence shown here is derived from an EMBL/GenBank/DDBJ whole genome shotgun (WGS) entry which is preliminary data.</text>
</comment>
<dbReference type="PANTHER" id="PTHR43133">
    <property type="entry name" value="RNA POLYMERASE ECF-TYPE SIGMA FACTO"/>
    <property type="match status" value="1"/>
</dbReference>
<dbReference type="SUPFAM" id="SSF88946">
    <property type="entry name" value="Sigma2 domain of RNA polymerase sigma factors"/>
    <property type="match status" value="1"/>
</dbReference>
<dbReference type="Gene3D" id="1.10.1740.10">
    <property type="match status" value="1"/>
</dbReference>
<evidence type="ECO:0000256" key="4">
    <source>
        <dbReference type="ARBA" id="ARBA00023163"/>
    </source>
</evidence>
<dbReference type="Proteomes" id="UP000287352">
    <property type="component" value="Unassembled WGS sequence"/>
</dbReference>
<reference evidence="8" key="1">
    <citation type="submission" date="2018-12" db="EMBL/GenBank/DDBJ databases">
        <title>Tengunoibacter tsumagoiensis gen. nov., sp. nov., Dictyobacter kobayashii sp. nov., D. alpinus sp. nov., and D. joshuensis sp. nov. and description of Dictyobacteraceae fam. nov. within the order Ktedonobacterales isolated from Tengu-no-mugimeshi.</title>
        <authorList>
            <person name="Wang C.M."/>
            <person name="Zheng Y."/>
            <person name="Sakai Y."/>
            <person name="Toyoda A."/>
            <person name="Minakuchi Y."/>
            <person name="Abe K."/>
            <person name="Yokota A."/>
            <person name="Yabe S."/>
        </authorList>
    </citation>
    <scope>NUCLEOTIDE SEQUENCE [LARGE SCALE GENOMIC DNA]</scope>
    <source>
        <strain evidence="8">Uno3</strain>
    </source>
</reference>
<dbReference type="OrthoDB" id="9797134at2"/>
<dbReference type="InterPro" id="IPR039425">
    <property type="entry name" value="RNA_pol_sigma-70-like"/>
</dbReference>
<dbReference type="InterPro" id="IPR007627">
    <property type="entry name" value="RNA_pol_sigma70_r2"/>
</dbReference>
<keyword evidence="4" id="KW-0804">Transcription</keyword>
<dbReference type="PANTHER" id="PTHR43133:SF51">
    <property type="entry name" value="RNA POLYMERASE SIGMA FACTOR"/>
    <property type="match status" value="1"/>
</dbReference>
<organism evidence="7 8">
    <name type="scientific">Tengunoibacter tsumagoiensis</name>
    <dbReference type="NCBI Taxonomy" id="2014871"/>
    <lineage>
        <taxon>Bacteria</taxon>
        <taxon>Bacillati</taxon>
        <taxon>Chloroflexota</taxon>
        <taxon>Ktedonobacteria</taxon>
        <taxon>Ktedonobacterales</taxon>
        <taxon>Dictyobacteraceae</taxon>
        <taxon>Tengunoibacter</taxon>
    </lineage>
</organism>
<gene>
    <name evidence="7" type="primary">rpoE_1</name>
    <name evidence="7" type="ORF">KTT_00820</name>
</gene>
<feature type="domain" description="RNA polymerase sigma factor 70 region 4 type 2" evidence="6">
    <location>
        <begin position="130"/>
        <end position="181"/>
    </location>
</feature>
<evidence type="ECO:0000313" key="7">
    <source>
        <dbReference type="EMBL" id="GCE10223.1"/>
    </source>
</evidence>
<comment type="similarity">
    <text evidence="1">Belongs to the sigma-70 factor family. ECF subfamily.</text>
</comment>
<name>A0A401ZTN1_9CHLR</name>
<dbReference type="GO" id="GO:0006352">
    <property type="term" value="P:DNA-templated transcription initiation"/>
    <property type="evidence" value="ECO:0007669"/>
    <property type="project" value="InterPro"/>
</dbReference>
<dbReference type="InterPro" id="IPR014284">
    <property type="entry name" value="RNA_pol_sigma-70_dom"/>
</dbReference>
<dbReference type="EMBL" id="BIFR01000001">
    <property type="protein sequence ID" value="GCE10223.1"/>
    <property type="molecule type" value="Genomic_DNA"/>
</dbReference>
<evidence type="ECO:0000256" key="1">
    <source>
        <dbReference type="ARBA" id="ARBA00010641"/>
    </source>
</evidence>
<dbReference type="InterPro" id="IPR036388">
    <property type="entry name" value="WH-like_DNA-bd_sf"/>
</dbReference>
<evidence type="ECO:0000313" key="8">
    <source>
        <dbReference type="Proteomes" id="UP000287352"/>
    </source>
</evidence>
<dbReference type="Pfam" id="PF08281">
    <property type="entry name" value="Sigma70_r4_2"/>
    <property type="match status" value="1"/>
</dbReference>
<protein>
    <submittedName>
        <fullName evidence="7">RNA polymerase sigma factor RpoE</fullName>
    </submittedName>
</protein>
<dbReference type="SUPFAM" id="SSF88659">
    <property type="entry name" value="Sigma3 and sigma4 domains of RNA polymerase sigma factors"/>
    <property type="match status" value="1"/>
</dbReference>
<dbReference type="InterPro" id="IPR013324">
    <property type="entry name" value="RNA_pol_sigma_r3/r4-like"/>
</dbReference>
<dbReference type="GO" id="GO:0016987">
    <property type="term" value="F:sigma factor activity"/>
    <property type="evidence" value="ECO:0007669"/>
    <property type="project" value="UniProtKB-KW"/>
</dbReference>
<dbReference type="AlphaFoldDB" id="A0A401ZTN1"/>
<accession>A0A401ZTN1</accession>
<sequence length="195" mass="22967">MKLSEQMLPTLLAQDLRQYFQPMVECYQQRLFIFALRLTGNAQEAEDIVQEAFVHAYLSLKKYPAWRVQTLKLQPWLYKITIHSFDHHVRGARLQVVSSGLFEDSSVIEMEERTEEQPEIIFETQEQQAELEALVAQLPERYRLVITCYYFEQLSYREIAELLDLSLAAVKVNLHRGVKQLRMFLQAQTLVRDKA</sequence>
<keyword evidence="3" id="KW-0731">Sigma factor</keyword>
<dbReference type="NCBIfam" id="TIGR02937">
    <property type="entry name" value="sigma70-ECF"/>
    <property type="match status" value="1"/>
</dbReference>
<evidence type="ECO:0000259" key="5">
    <source>
        <dbReference type="Pfam" id="PF04542"/>
    </source>
</evidence>
<evidence type="ECO:0000259" key="6">
    <source>
        <dbReference type="Pfam" id="PF08281"/>
    </source>
</evidence>
<proteinExistence type="inferred from homology"/>
<dbReference type="RefSeq" id="WP_126577840.1">
    <property type="nucleotide sequence ID" value="NZ_BIFR01000001.1"/>
</dbReference>
<dbReference type="CDD" id="cd06171">
    <property type="entry name" value="Sigma70_r4"/>
    <property type="match status" value="1"/>
</dbReference>
<dbReference type="InterPro" id="IPR013325">
    <property type="entry name" value="RNA_pol_sigma_r2"/>
</dbReference>
<keyword evidence="8" id="KW-1185">Reference proteome</keyword>